<reference evidence="1 2" key="1">
    <citation type="journal article" date="2020" name="Microorganisms">
        <title>Osmotic Adaptation and Compatible Solute Biosynthesis of Phototrophic Bacteria as Revealed from Genome Analyses.</title>
        <authorList>
            <person name="Imhoff J.F."/>
            <person name="Rahn T."/>
            <person name="Kunzel S."/>
            <person name="Keller A."/>
            <person name="Neulinger S.C."/>
        </authorList>
    </citation>
    <scope>NUCLEOTIDE SEQUENCE [LARGE SCALE GENOMIC DNA]</scope>
    <source>
        <strain evidence="1 2">DSM 15382</strain>
    </source>
</reference>
<organism evidence="1 2">
    <name type="scientific">Paracraurococcus ruber</name>
    <dbReference type="NCBI Taxonomy" id="77675"/>
    <lineage>
        <taxon>Bacteria</taxon>
        <taxon>Pseudomonadati</taxon>
        <taxon>Pseudomonadota</taxon>
        <taxon>Alphaproteobacteria</taxon>
        <taxon>Acetobacterales</taxon>
        <taxon>Roseomonadaceae</taxon>
        <taxon>Paracraurococcus</taxon>
    </lineage>
</organism>
<evidence type="ECO:0000313" key="2">
    <source>
        <dbReference type="Proteomes" id="UP000697995"/>
    </source>
</evidence>
<name>A0ABS1CR76_9PROT</name>
<protein>
    <submittedName>
        <fullName evidence="1">Uncharacterized protein</fullName>
    </submittedName>
</protein>
<evidence type="ECO:0000313" key="1">
    <source>
        <dbReference type="EMBL" id="MBK1656863.1"/>
    </source>
</evidence>
<dbReference type="EMBL" id="NRSG01000004">
    <property type="protein sequence ID" value="MBK1656863.1"/>
    <property type="molecule type" value="Genomic_DNA"/>
</dbReference>
<keyword evidence="2" id="KW-1185">Reference proteome</keyword>
<sequence>MSGAPDPAVLRAVGKALAPLMRQHPPMEVVRALAWTLGGCMTVPVRGGVIGADAVTECVAEMIEGGMCAEVVTHLAGQAPAGHA</sequence>
<comment type="caution">
    <text evidence="1">The sequence shown here is derived from an EMBL/GenBank/DDBJ whole genome shotgun (WGS) entry which is preliminary data.</text>
</comment>
<dbReference type="RefSeq" id="WP_133217863.1">
    <property type="nucleotide sequence ID" value="NZ_NRSG01000004.1"/>
</dbReference>
<accession>A0ABS1CR76</accession>
<proteinExistence type="predicted"/>
<dbReference type="Proteomes" id="UP000697995">
    <property type="component" value="Unassembled WGS sequence"/>
</dbReference>
<gene>
    <name evidence="1" type="ORF">CKO45_01305</name>
</gene>